<dbReference type="EMBL" id="ACUX02000019">
    <property type="protein sequence ID" value="EEZ60570.1"/>
    <property type="molecule type" value="Genomic_DNA"/>
</dbReference>
<evidence type="ECO:0000313" key="3">
    <source>
        <dbReference type="Proteomes" id="UP000006001"/>
    </source>
</evidence>
<feature type="transmembrane region" description="Helical" evidence="1">
    <location>
        <begin position="59"/>
        <end position="85"/>
    </location>
</feature>
<sequence>MQETTMAKKKSKVQEPIQQIGAWEHALPYLDGTYWIRSFAVIFLIGLIVQGAAETSDSLSLSVIGWALIFGGASIFGAKILLVTAGKIIRWFGRKIGGGVCGPRAEAAASICDRLNPTWAFVIFVFIGGIHGFNAL</sequence>
<keyword evidence="1" id="KW-1133">Transmembrane helix</keyword>
<dbReference type="AlphaFoldDB" id="D0WJM3"/>
<accession>D0WJM3</accession>
<keyword evidence="3" id="KW-1185">Reference proteome</keyword>
<gene>
    <name evidence="2" type="ORF">HMPREF0762_02049</name>
</gene>
<proteinExistence type="predicted"/>
<evidence type="ECO:0000313" key="2">
    <source>
        <dbReference type="EMBL" id="EEZ60570.1"/>
    </source>
</evidence>
<protein>
    <submittedName>
        <fullName evidence="2">Uncharacterized protein</fullName>
    </submittedName>
</protein>
<feature type="transmembrane region" description="Helical" evidence="1">
    <location>
        <begin position="34"/>
        <end position="53"/>
    </location>
</feature>
<evidence type="ECO:0000256" key="1">
    <source>
        <dbReference type="SAM" id="Phobius"/>
    </source>
</evidence>
<dbReference type="Proteomes" id="UP000006001">
    <property type="component" value="Unassembled WGS sequence"/>
</dbReference>
<comment type="caution">
    <text evidence="2">The sequence shown here is derived from an EMBL/GenBank/DDBJ whole genome shotgun (WGS) entry which is preliminary data.</text>
</comment>
<reference evidence="2" key="1">
    <citation type="submission" date="2009-10" db="EMBL/GenBank/DDBJ databases">
        <authorList>
            <person name="Weinstock G."/>
            <person name="Sodergren E."/>
            <person name="Clifton S."/>
            <person name="Fulton L."/>
            <person name="Fulton B."/>
            <person name="Courtney L."/>
            <person name="Fronick C."/>
            <person name="Harrison M."/>
            <person name="Strong C."/>
            <person name="Farmer C."/>
            <person name="Delahaunty K."/>
            <person name="Markovic C."/>
            <person name="Hall O."/>
            <person name="Minx P."/>
            <person name="Tomlinson C."/>
            <person name="Mitreva M."/>
            <person name="Nelson J."/>
            <person name="Hou S."/>
            <person name="Wollam A."/>
            <person name="Pepin K.H."/>
            <person name="Johnson M."/>
            <person name="Bhonagiri V."/>
            <person name="Nash W.E."/>
            <person name="Warren W."/>
            <person name="Chinwalla A."/>
            <person name="Mardis E.R."/>
            <person name="Wilson R.K."/>
        </authorList>
    </citation>
    <scope>NUCLEOTIDE SEQUENCE [LARGE SCALE GENOMIC DNA]</scope>
    <source>
        <strain evidence="2">ATCC 700122</strain>
    </source>
</reference>
<name>D0WJM3_SLAES</name>
<organism evidence="2 3">
    <name type="scientific">Slackia exigua (strain ATCC 700122 / DSM 15923 / CIP 105133 / JCM 11022 / KCTC 5966 / S-7)</name>
    <dbReference type="NCBI Taxonomy" id="649764"/>
    <lineage>
        <taxon>Bacteria</taxon>
        <taxon>Bacillati</taxon>
        <taxon>Actinomycetota</taxon>
        <taxon>Coriobacteriia</taxon>
        <taxon>Eggerthellales</taxon>
        <taxon>Eggerthellaceae</taxon>
        <taxon>Slackia</taxon>
    </lineage>
</organism>
<dbReference type="HOGENOM" id="CLU_1874063_0_0_11"/>
<keyword evidence="1" id="KW-0472">Membrane</keyword>
<keyword evidence="1" id="KW-0812">Transmembrane</keyword>